<name>A0A381YEL7_9ZZZZ</name>
<dbReference type="Pfam" id="PF05378">
    <property type="entry name" value="Hydant_A_N"/>
    <property type="match status" value="1"/>
</dbReference>
<gene>
    <name evidence="6" type="ORF">METZ01_LOCUS128363</name>
</gene>
<feature type="domain" description="Hydantoinase B/oxoprolinase" evidence="4">
    <location>
        <begin position="700"/>
        <end position="1196"/>
    </location>
</feature>
<dbReference type="InterPro" id="IPR003692">
    <property type="entry name" value="Hydantoinase_B"/>
</dbReference>
<dbReference type="GO" id="GO:0006749">
    <property type="term" value="P:glutathione metabolic process"/>
    <property type="evidence" value="ECO:0007669"/>
    <property type="project" value="TreeGrafter"/>
</dbReference>
<dbReference type="InterPro" id="IPR008040">
    <property type="entry name" value="Hydant_A_N"/>
</dbReference>
<evidence type="ECO:0000259" key="5">
    <source>
        <dbReference type="Pfam" id="PF05378"/>
    </source>
</evidence>
<comment type="similarity">
    <text evidence="1">Belongs to the oxoprolinase family.</text>
</comment>
<proteinExistence type="inferred from homology"/>
<dbReference type="AlphaFoldDB" id="A0A381YEL7"/>
<evidence type="ECO:0008006" key="7">
    <source>
        <dbReference type="Google" id="ProtNLM"/>
    </source>
</evidence>
<dbReference type="GO" id="GO:0017168">
    <property type="term" value="F:5-oxoprolinase (ATP-hydrolyzing) activity"/>
    <property type="evidence" value="ECO:0007669"/>
    <property type="project" value="TreeGrafter"/>
</dbReference>
<feature type="domain" description="Hydantoinase/oxoprolinase N-terminal" evidence="5">
    <location>
        <begin position="109"/>
        <end position="219"/>
    </location>
</feature>
<sequence>RFKVLSSSCLRGTLTAIDSPTEIEVDLAQPLIAGFALGQQFRLLGQADEAIEITAHDSPNQLRLGKPLPDNTPLGHAIEIAFDVEAPILAVRIATGTPDGQALPPMLMHLATTRGTNALLEEKGAEVTLFITRGFEDLLVIGDQKRPELFALNIQKSAPLTANVIGIDERIDALGQALRPLNLPTAEPPKTKNQSAAVVCLHSHRNPEHEQRLAAQLRDAGWRHVSVSSDLAPVIKILPRAETTVVDAYLSPIMTRYLDGVEREMVNGKLHVMTSTGGLVSRNAYRAKDSLLSGPAGGVVGAAMVGRQAGFERIIGFDMGGTSTDVCRFDGDFDYKFEHHIGRARVIAPVLNIETVAAGGGSICGFNGDELFVGHESAGANPGPACYGAGGPLTLTDVNLLLDRLDPRQFGIPVDVDAARAALELVCQSIPKPPPKRKLLSGFLEIANERMADAVRKISIREGYDPTDYALVAFGGAGGQHACAIAEKLGITTVLCPADAGLLSARGLREAVMERFAERQILQPLESFGQALDSTFEELANEALGALKKEGFAADEITVRRRFVSLRHFGQESAEKIPYDGSTDLATAFREHYEKLFSYWPDNKSIEIVSARVIASTYPPTVARESFDSSTGKSLNKPIIERKSLNTGQPIEGPTIVQDRFCTLGIDPGWIGILGSEGTLKIQPIRKNNSAKKTAPLPLIDLELFTNRFGSIVEEMGQLLRRTSVSTNIKERLDYSCALLDCNGQLVVNAPHIPVHLGALGLCVRSIALGQALSRGDMIVTNHPGHGGSHLPDITVISPVFDDTEQLLGYVANRAHHAELGGISPGSMPPLAKSLAEEGVVIPPTFLYRRGEAQFREIQNRLTSGPYPSRMPEDNLADLKAQAAANLLGSQALQRLAIKYSSKKAAYYMGQIRQRAADAIARRITTLEQGRHTATEQLDDGTKLAAIIDVGGGKIHIDFTGTDALHDGNFNATPAIVQSAVIYVVRLLVNEPMPLNEGLMKHVEITLPSCLLNPEFPDDPTQAPPVVGGNVETSQRLVNLLLKPFEIVAASQGTMNNLIFGNERCSYYETICGGTGAGPSFDGADAVHSHMTNTAITDPEILEWHFPVRLERFAVRKNSGAQGEYNGGNGIVRELIFTEPVSLSLLTQNRTQGPYGLNGGQSGHPGHQHLVKHSGERKELASVAQEELESGDRLII</sequence>
<protein>
    <recommendedName>
        <fullName evidence="7">5-oxoprolinase</fullName>
    </recommendedName>
</protein>
<reference evidence="6" key="1">
    <citation type="submission" date="2018-05" db="EMBL/GenBank/DDBJ databases">
        <authorList>
            <person name="Lanie J.A."/>
            <person name="Ng W.-L."/>
            <person name="Kazmierczak K.M."/>
            <person name="Andrzejewski T.M."/>
            <person name="Davidsen T.M."/>
            <person name="Wayne K.J."/>
            <person name="Tettelin H."/>
            <person name="Glass J.I."/>
            <person name="Rusch D."/>
            <person name="Podicherti R."/>
            <person name="Tsui H.-C.T."/>
            <person name="Winkler M.E."/>
        </authorList>
    </citation>
    <scope>NUCLEOTIDE SEQUENCE</scope>
</reference>
<organism evidence="6">
    <name type="scientific">marine metagenome</name>
    <dbReference type="NCBI Taxonomy" id="408172"/>
    <lineage>
        <taxon>unclassified sequences</taxon>
        <taxon>metagenomes</taxon>
        <taxon>ecological metagenomes</taxon>
    </lineage>
</organism>
<dbReference type="PANTHER" id="PTHR11365:SF23">
    <property type="entry name" value="HYPOTHETICAL 5-OXOPROLINASE (EUROFUNG)-RELATED"/>
    <property type="match status" value="1"/>
</dbReference>
<accession>A0A381YEL7</accession>
<dbReference type="Pfam" id="PF02538">
    <property type="entry name" value="Hydantoinase_B"/>
    <property type="match status" value="1"/>
</dbReference>
<feature type="non-terminal residue" evidence="6">
    <location>
        <position position="1196"/>
    </location>
</feature>
<evidence type="ECO:0000313" key="6">
    <source>
        <dbReference type="EMBL" id="SVA75509.1"/>
    </source>
</evidence>
<evidence type="ECO:0000256" key="2">
    <source>
        <dbReference type="SAM" id="MobiDB-lite"/>
    </source>
</evidence>
<dbReference type="PANTHER" id="PTHR11365">
    <property type="entry name" value="5-OXOPROLINASE RELATED"/>
    <property type="match status" value="1"/>
</dbReference>
<evidence type="ECO:0000256" key="1">
    <source>
        <dbReference type="ARBA" id="ARBA00010403"/>
    </source>
</evidence>
<dbReference type="EMBL" id="UINC01018063">
    <property type="protein sequence ID" value="SVA75509.1"/>
    <property type="molecule type" value="Genomic_DNA"/>
</dbReference>
<dbReference type="InterPro" id="IPR045079">
    <property type="entry name" value="Oxoprolinase-like"/>
</dbReference>
<evidence type="ECO:0000259" key="4">
    <source>
        <dbReference type="Pfam" id="PF02538"/>
    </source>
</evidence>
<dbReference type="GO" id="GO:0005829">
    <property type="term" value="C:cytosol"/>
    <property type="evidence" value="ECO:0007669"/>
    <property type="project" value="TreeGrafter"/>
</dbReference>
<evidence type="ECO:0000259" key="3">
    <source>
        <dbReference type="Pfam" id="PF01968"/>
    </source>
</evidence>
<feature type="non-terminal residue" evidence="6">
    <location>
        <position position="1"/>
    </location>
</feature>
<dbReference type="InterPro" id="IPR002821">
    <property type="entry name" value="Hydantoinase_A"/>
</dbReference>
<feature type="domain" description="Hydantoinase A/oxoprolinase" evidence="3">
    <location>
        <begin position="240"/>
        <end position="510"/>
    </location>
</feature>
<dbReference type="Pfam" id="PF01968">
    <property type="entry name" value="Hydantoinase_A"/>
    <property type="match status" value="1"/>
</dbReference>
<feature type="region of interest" description="Disordered" evidence="2">
    <location>
        <begin position="1153"/>
        <end position="1177"/>
    </location>
</feature>